<reference evidence="6" key="1">
    <citation type="journal article" date="2019" name="Int. J. Syst. Evol. Microbiol.">
        <title>The Global Catalogue of Microorganisms (GCM) 10K type strain sequencing project: providing services to taxonomists for standard genome sequencing and annotation.</title>
        <authorList>
            <consortium name="The Broad Institute Genomics Platform"/>
            <consortium name="The Broad Institute Genome Sequencing Center for Infectious Disease"/>
            <person name="Wu L."/>
            <person name="Ma J."/>
        </authorList>
    </citation>
    <scope>NUCLEOTIDE SEQUENCE [LARGE SCALE GENOMIC DNA]</scope>
    <source>
        <strain evidence="6">JCM 15421</strain>
    </source>
</reference>
<gene>
    <name evidence="5" type="ORF">GCM10009105_17700</name>
</gene>
<dbReference type="SUPFAM" id="SSF51735">
    <property type="entry name" value="NAD(P)-binding Rossmann-fold domains"/>
    <property type="match status" value="1"/>
</dbReference>
<protein>
    <submittedName>
        <fullName evidence="5">Zinc-dependent alcohol dehydrogenase family protein</fullName>
    </submittedName>
</protein>
<dbReference type="InterPro" id="IPR020843">
    <property type="entry name" value="ER"/>
</dbReference>
<evidence type="ECO:0000256" key="1">
    <source>
        <dbReference type="ARBA" id="ARBA00022723"/>
    </source>
</evidence>
<evidence type="ECO:0000313" key="6">
    <source>
        <dbReference type="Proteomes" id="UP001501523"/>
    </source>
</evidence>
<dbReference type="InterPro" id="IPR036291">
    <property type="entry name" value="NAD(P)-bd_dom_sf"/>
</dbReference>
<dbReference type="Gene3D" id="3.90.180.10">
    <property type="entry name" value="Medium-chain alcohol dehydrogenases, catalytic domain"/>
    <property type="match status" value="1"/>
</dbReference>
<dbReference type="EMBL" id="BAAAEU010000007">
    <property type="protein sequence ID" value="GAA0713862.1"/>
    <property type="molecule type" value="Genomic_DNA"/>
</dbReference>
<comment type="caution">
    <text evidence="5">The sequence shown here is derived from an EMBL/GenBank/DDBJ whole genome shotgun (WGS) entry which is preliminary data.</text>
</comment>
<name>A0ABN1IHN8_9GAMM</name>
<dbReference type="InterPro" id="IPR050129">
    <property type="entry name" value="Zn_alcohol_dh"/>
</dbReference>
<keyword evidence="1" id="KW-0479">Metal-binding</keyword>
<evidence type="ECO:0000313" key="5">
    <source>
        <dbReference type="EMBL" id="GAA0713862.1"/>
    </source>
</evidence>
<keyword evidence="6" id="KW-1185">Reference proteome</keyword>
<dbReference type="Gene3D" id="3.40.50.720">
    <property type="entry name" value="NAD(P)-binding Rossmann-like Domain"/>
    <property type="match status" value="1"/>
</dbReference>
<dbReference type="InterPro" id="IPR011032">
    <property type="entry name" value="GroES-like_sf"/>
</dbReference>
<accession>A0ABN1IHN8</accession>
<dbReference type="InterPro" id="IPR013154">
    <property type="entry name" value="ADH-like_N"/>
</dbReference>
<keyword evidence="2" id="KW-0862">Zinc</keyword>
<organism evidence="5 6">
    <name type="scientific">Dokdonella soli</name>
    <dbReference type="NCBI Taxonomy" id="529810"/>
    <lineage>
        <taxon>Bacteria</taxon>
        <taxon>Pseudomonadati</taxon>
        <taxon>Pseudomonadota</taxon>
        <taxon>Gammaproteobacteria</taxon>
        <taxon>Lysobacterales</taxon>
        <taxon>Rhodanobacteraceae</taxon>
        <taxon>Dokdonella</taxon>
    </lineage>
</organism>
<dbReference type="Proteomes" id="UP001501523">
    <property type="component" value="Unassembled WGS sequence"/>
</dbReference>
<sequence>MNRALTFRAPWDLRLEVRPVPPPPRPTEVLVRIRATGICGTDLGIVRGEYQARPGVVLGHESAGEVARVGRAVRAVRPGDRVVIDPTFFCGYCRMCRSLRPNHCESKAERESGVSQDGTFAHYYCTDERFVHRIADQVSFAEASLTEPLSCALTGLEQLRLRADMDTVVAGAGPMGMLYCYALAARGFVGTMIEQSTGRLALCRRLLPSGWQISPTPDEVADSLDLVVDTTGAATSWALRSLRRGGQLLTIGLNSTRCELQPALLADRSLSIVGSIDSIGTFSLARMMIDTGSIPAQQLVTNELPLDQYEQGFALLGMDLHKRQRSLGEIRALKVVLTS</sequence>
<evidence type="ECO:0000256" key="2">
    <source>
        <dbReference type="ARBA" id="ARBA00022833"/>
    </source>
</evidence>
<keyword evidence="3" id="KW-0560">Oxidoreductase</keyword>
<dbReference type="SUPFAM" id="SSF50129">
    <property type="entry name" value="GroES-like"/>
    <property type="match status" value="1"/>
</dbReference>
<dbReference type="PANTHER" id="PTHR43401">
    <property type="entry name" value="L-THREONINE 3-DEHYDROGENASE"/>
    <property type="match status" value="1"/>
</dbReference>
<dbReference type="PANTHER" id="PTHR43401:SF2">
    <property type="entry name" value="L-THREONINE 3-DEHYDROGENASE"/>
    <property type="match status" value="1"/>
</dbReference>
<dbReference type="InterPro" id="IPR002328">
    <property type="entry name" value="ADH_Zn_CS"/>
</dbReference>
<dbReference type="PROSITE" id="PS00059">
    <property type="entry name" value="ADH_ZINC"/>
    <property type="match status" value="1"/>
</dbReference>
<dbReference type="SMART" id="SM00829">
    <property type="entry name" value="PKS_ER"/>
    <property type="match status" value="1"/>
</dbReference>
<evidence type="ECO:0000256" key="3">
    <source>
        <dbReference type="ARBA" id="ARBA00023002"/>
    </source>
</evidence>
<proteinExistence type="predicted"/>
<evidence type="ECO:0000259" key="4">
    <source>
        <dbReference type="SMART" id="SM00829"/>
    </source>
</evidence>
<dbReference type="Pfam" id="PF08240">
    <property type="entry name" value="ADH_N"/>
    <property type="match status" value="1"/>
</dbReference>
<feature type="domain" description="Enoyl reductase (ER)" evidence="4">
    <location>
        <begin position="8"/>
        <end position="321"/>
    </location>
</feature>